<dbReference type="EMBL" id="CABQ01000185">
    <property type="protein sequence ID" value="CBI08133.1"/>
    <property type="molecule type" value="Genomic_DNA"/>
</dbReference>
<evidence type="ECO:0000313" key="1">
    <source>
        <dbReference type="EMBL" id="CBI08133.1"/>
    </source>
</evidence>
<gene>
    <name evidence="1" type="ORF">CARN6_1566</name>
</gene>
<reference evidence="1" key="1">
    <citation type="submission" date="2009-10" db="EMBL/GenBank/DDBJ databases">
        <title>Diversity of trophic interactions inside an arsenic-rich microbial ecosystem.</title>
        <authorList>
            <person name="Bertin P.N."/>
            <person name="Heinrich-Salmeron A."/>
            <person name="Pelletier E."/>
            <person name="Goulhen-Chollet F."/>
            <person name="Arsene-Ploetze F."/>
            <person name="Gallien S."/>
            <person name="Calteau A."/>
            <person name="Vallenet D."/>
            <person name="Casiot C."/>
            <person name="Chane-Woon-Ming B."/>
            <person name="Giloteaux L."/>
            <person name="Barakat M."/>
            <person name="Bonnefoy V."/>
            <person name="Bruneel O."/>
            <person name="Chandler M."/>
            <person name="Cleiss J."/>
            <person name="Duran R."/>
            <person name="Elbaz-Poulichet F."/>
            <person name="Fonknechten N."/>
            <person name="Lauga B."/>
            <person name="Mornico D."/>
            <person name="Ortet P."/>
            <person name="Schaeffer C."/>
            <person name="Siguier P."/>
            <person name="Alexander Thil Smith A."/>
            <person name="Van Dorsselaer A."/>
            <person name="Weissenbach J."/>
            <person name="Medigue C."/>
            <person name="Le Paslier D."/>
        </authorList>
    </citation>
    <scope>NUCLEOTIDE SEQUENCE</scope>
</reference>
<organism evidence="1">
    <name type="scientific">mine drainage metagenome</name>
    <dbReference type="NCBI Taxonomy" id="410659"/>
    <lineage>
        <taxon>unclassified sequences</taxon>
        <taxon>metagenomes</taxon>
        <taxon>ecological metagenomes</taxon>
    </lineage>
</organism>
<protein>
    <submittedName>
        <fullName evidence="1">Uncharacterized protein</fullName>
    </submittedName>
</protein>
<proteinExistence type="predicted"/>
<sequence>MAEESGVGVRRRGRQEIARLAALYRKSGMGRSEFCRSHGMALSTLARHLKKQSGERGLSGNSMAGDSRLIAVIPAF</sequence>
<accession>E6QLL2</accession>
<comment type="caution">
    <text evidence="1">The sequence shown here is derived from an EMBL/GenBank/DDBJ whole genome shotgun (WGS) entry which is preliminary data.</text>
</comment>
<dbReference type="AlphaFoldDB" id="E6QLL2"/>
<name>E6QLL2_9ZZZZ</name>